<evidence type="ECO:0000313" key="5">
    <source>
        <dbReference type="EMBL" id="MBO8406966.1"/>
    </source>
</evidence>
<protein>
    <submittedName>
        <fullName evidence="5">Fe-S cluster assembly ATPase SufC</fullName>
    </submittedName>
</protein>
<evidence type="ECO:0000313" key="6">
    <source>
        <dbReference type="Proteomes" id="UP000721442"/>
    </source>
</evidence>
<dbReference type="EMBL" id="JADINE010000011">
    <property type="protein sequence ID" value="MBO8406966.1"/>
    <property type="molecule type" value="Genomic_DNA"/>
</dbReference>
<accession>A0A940IBJ2</accession>
<dbReference type="Gene3D" id="3.40.50.300">
    <property type="entry name" value="P-loop containing nucleotide triphosphate hydrolases"/>
    <property type="match status" value="1"/>
</dbReference>
<reference evidence="5" key="2">
    <citation type="journal article" date="2021" name="PeerJ">
        <title>Extensive microbial diversity within the chicken gut microbiome revealed by metagenomics and culture.</title>
        <authorList>
            <person name="Gilroy R."/>
            <person name="Ravi A."/>
            <person name="Getino M."/>
            <person name="Pursley I."/>
            <person name="Horton D.L."/>
            <person name="Alikhan N.F."/>
            <person name="Baker D."/>
            <person name="Gharbi K."/>
            <person name="Hall N."/>
            <person name="Watson M."/>
            <person name="Adriaenssens E.M."/>
            <person name="Foster-Nyarko E."/>
            <person name="Jarju S."/>
            <person name="Secka A."/>
            <person name="Antonio M."/>
            <person name="Oren A."/>
            <person name="Chaudhuri R.R."/>
            <person name="La Ragione R."/>
            <person name="Hildebrand F."/>
            <person name="Pallen M.J."/>
        </authorList>
    </citation>
    <scope>NUCLEOTIDE SEQUENCE</scope>
    <source>
        <strain evidence="5">B1-16210</strain>
    </source>
</reference>
<dbReference type="PROSITE" id="PS00211">
    <property type="entry name" value="ABC_TRANSPORTER_1"/>
    <property type="match status" value="1"/>
</dbReference>
<comment type="caution">
    <text evidence="5">The sequence shown here is derived from an EMBL/GenBank/DDBJ whole genome shotgun (WGS) entry which is preliminary data.</text>
</comment>
<dbReference type="Pfam" id="PF00005">
    <property type="entry name" value="ABC_tran"/>
    <property type="match status" value="1"/>
</dbReference>
<gene>
    <name evidence="5" type="primary">sufC</name>
    <name evidence="5" type="ORF">IAC77_00715</name>
</gene>
<dbReference type="InterPro" id="IPR027417">
    <property type="entry name" value="P-loop_NTPase"/>
</dbReference>
<dbReference type="AlphaFoldDB" id="A0A940IBJ2"/>
<feature type="domain" description="ABC transporter" evidence="4">
    <location>
        <begin position="7"/>
        <end position="229"/>
    </location>
</feature>
<reference evidence="5" key="1">
    <citation type="submission" date="2020-10" db="EMBL/GenBank/DDBJ databases">
        <authorList>
            <person name="Gilroy R."/>
        </authorList>
    </citation>
    <scope>NUCLEOTIDE SEQUENCE</scope>
    <source>
        <strain evidence="5">B1-16210</strain>
    </source>
</reference>
<dbReference type="InterPro" id="IPR017871">
    <property type="entry name" value="ABC_transporter-like_CS"/>
</dbReference>
<dbReference type="NCBIfam" id="TIGR01978">
    <property type="entry name" value="sufC"/>
    <property type="match status" value="1"/>
</dbReference>
<dbReference type="InterPro" id="IPR010230">
    <property type="entry name" value="FeS-cluster_ATPase_SufC"/>
</dbReference>
<evidence type="ECO:0000259" key="4">
    <source>
        <dbReference type="PROSITE" id="PS50893"/>
    </source>
</evidence>
<organism evidence="5 6">
    <name type="scientific">Candidatus Enterousia excrementavium</name>
    <dbReference type="NCBI Taxonomy" id="2840789"/>
    <lineage>
        <taxon>Bacteria</taxon>
        <taxon>Pseudomonadati</taxon>
        <taxon>Pseudomonadota</taxon>
        <taxon>Alphaproteobacteria</taxon>
        <taxon>Candidatus Enterousia</taxon>
    </lineage>
</organism>
<dbReference type="InterPro" id="IPR003439">
    <property type="entry name" value="ABC_transporter-like_ATP-bd"/>
</dbReference>
<name>A0A940IBJ2_9PROT</name>
<dbReference type="PANTHER" id="PTHR43204">
    <property type="entry name" value="ABC TRANSPORTER I FAMILY MEMBER 6, CHLOROPLASTIC"/>
    <property type="match status" value="1"/>
</dbReference>
<dbReference type="GO" id="GO:0016887">
    <property type="term" value="F:ATP hydrolysis activity"/>
    <property type="evidence" value="ECO:0007669"/>
    <property type="project" value="InterPro"/>
</dbReference>
<dbReference type="SUPFAM" id="SSF52540">
    <property type="entry name" value="P-loop containing nucleoside triphosphate hydrolases"/>
    <property type="match status" value="1"/>
</dbReference>
<keyword evidence="3" id="KW-0067">ATP-binding</keyword>
<dbReference type="PROSITE" id="PS50893">
    <property type="entry name" value="ABC_TRANSPORTER_2"/>
    <property type="match status" value="1"/>
</dbReference>
<dbReference type="Proteomes" id="UP000721442">
    <property type="component" value="Unassembled WGS sequence"/>
</dbReference>
<evidence type="ECO:0000256" key="2">
    <source>
        <dbReference type="ARBA" id="ARBA00022741"/>
    </source>
</evidence>
<dbReference type="GO" id="GO:0005524">
    <property type="term" value="F:ATP binding"/>
    <property type="evidence" value="ECO:0007669"/>
    <property type="project" value="UniProtKB-KW"/>
</dbReference>
<evidence type="ECO:0000256" key="3">
    <source>
        <dbReference type="ARBA" id="ARBA00022840"/>
    </source>
</evidence>
<sequence length="230" mass="25361">MKKTNILEIKDLSVSLNDKQLLADINITITRGARHLLAGRNGSGKSTLVAAISGTPEYHIDQGQIIFDGRDITHENTTTRALLGIFVGTQNVPEIPGLTVLSFLKHSMAAHHHFNTGHDLSMGEFLASLESAREKLEIPKEWLNRSINVGFSGGERKRLMLLRLVLTNPTLAILDEPDSGADATVQKQIATTIQEMKNTTFLFISHQKNFTDQINPTHTTTLSNGKIMVK</sequence>
<evidence type="ECO:0000256" key="1">
    <source>
        <dbReference type="ARBA" id="ARBA00006216"/>
    </source>
</evidence>
<dbReference type="PANTHER" id="PTHR43204:SF1">
    <property type="entry name" value="ABC TRANSPORTER I FAMILY MEMBER 6, CHLOROPLASTIC"/>
    <property type="match status" value="1"/>
</dbReference>
<keyword evidence="2" id="KW-0547">Nucleotide-binding</keyword>
<comment type="similarity">
    <text evidence="1">Belongs to the ABC transporter superfamily. Ycf16 family.</text>
</comment>
<proteinExistence type="inferred from homology"/>